<reference evidence="1" key="2">
    <citation type="journal article" date="2011" name="Microb. Ecol.">
        <title>Taxonomic and Functional Metagenomic Profiling of the Microbial Community in the Anoxic Sediment of a Sub-saline Shallow Lake (Laguna de Carrizo, Central Spain).</title>
        <authorList>
            <person name="Ferrer M."/>
            <person name="Guazzaroni M.E."/>
            <person name="Richter M."/>
            <person name="Garcia-Salamanca A."/>
            <person name="Yarza P."/>
            <person name="Suarez-Suarez A."/>
            <person name="Solano J."/>
            <person name="Alcaide M."/>
            <person name="van Dillewijn P."/>
            <person name="Molina-Henares M.A."/>
            <person name="Lopez-Cortes N."/>
            <person name="Al-Ramahi Y."/>
            <person name="Guerrero C."/>
            <person name="Acosta A."/>
            <person name="de Eugenio L.I."/>
            <person name="Martinez V."/>
            <person name="Marques S."/>
            <person name="Rojo F."/>
            <person name="Santero E."/>
            <person name="Genilloud O."/>
            <person name="Perez-Perez J."/>
            <person name="Rossello-Mora R."/>
            <person name="Ramos J.L."/>
        </authorList>
    </citation>
    <scope>NUCLEOTIDE SEQUENCE</scope>
</reference>
<organism evidence="1">
    <name type="scientific">sediment metagenome</name>
    <dbReference type="NCBI Taxonomy" id="749907"/>
    <lineage>
        <taxon>unclassified sequences</taxon>
        <taxon>metagenomes</taxon>
        <taxon>ecological metagenomes</taxon>
    </lineage>
</organism>
<reference evidence="1" key="1">
    <citation type="submission" date="2010-07" db="EMBL/GenBank/DDBJ databases">
        <authorList>
            <consortium name="CONSOLIDER consortium CSD2007-00005"/>
            <person name="Guazzaroni M.-E."/>
            <person name="Richter M."/>
            <person name="Garcia-Salamanca A."/>
            <person name="Yarza P."/>
            <person name="Ferrer M."/>
        </authorList>
    </citation>
    <scope>NUCLEOTIDE SEQUENCE</scope>
</reference>
<dbReference type="EMBL" id="ADZX01000843">
    <property type="protein sequence ID" value="EFK95221.1"/>
    <property type="molecule type" value="Genomic_DNA"/>
</dbReference>
<name>D9PMK2_9ZZZZ</name>
<feature type="non-terminal residue" evidence="1">
    <location>
        <position position="274"/>
    </location>
</feature>
<comment type="caution">
    <text evidence="1">The sequence shown here is derived from an EMBL/GenBank/DDBJ whole genome shotgun (WGS) entry which is preliminary data.</text>
</comment>
<accession>D9PMK2</accession>
<protein>
    <submittedName>
        <fullName evidence="1">Uncharacterized protein</fullName>
    </submittedName>
</protein>
<evidence type="ECO:0000313" key="1">
    <source>
        <dbReference type="EMBL" id="EFK95221.1"/>
    </source>
</evidence>
<proteinExistence type="predicted"/>
<sequence length="274" mass="29724">MGSMLAVGYIIFGGVQYMTTDSFSGKSEGKKKLYNATGGLIFLIGGYVIFNQINPQILNLDFQNMTVKATAVEAEILDVDDVDNCDTLTKKYEEKGFTKKLCSGQIKMNESGALYYAGETIWYLASLPLDVVGLPTTSLADMANADKDPLKGCGALRDMLGAGISPEGEYNGIKLETSNCFKCGTLAFEDYCTMVKMGNTGVECKSILENEKNKYKCYGSCITNDCEVTITDTLIKYKYLSAGLDVKTTCQIGNGNTSYLCIKGSTLSESSIDF</sequence>
<gene>
    <name evidence="1" type="ORF">LDC_2780</name>
</gene>
<dbReference type="AlphaFoldDB" id="D9PMK2"/>